<sequence>MFEHFNTADQVFHYKLGLALTMEYDSLDMLVEMEEAALRSDVRDLFRDHAHKSRQQIENLQQIFSLLGIEAHQAPSPASKGMAKEARSYIAKTDDAVLDGALLAGGLELAHYETAVYDGLVIQAQAKGTAGIAELLHQNLGQEKAVIEDIKAAFESVATEDAAIQEESAAPDAPAIVIPPYLPPGSI</sequence>
<dbReference type="SUPFAM" id="SSF47240">
    <property type="entry name" value="Ferritin-like"/>
    <property type="match status" value="1"/>
</dbReference>
<dbReference type="PANTHER" id="PTHR30565:SF9">
    <property type="entry name" value="PROTEIN YCIF"/>
    <property type="match status" value="1"/>
</dbReference>
<dbReference type="InterPro" id="IPR047114">
    <property type="entry name" value="YciF"/>
</dbReference>
<reference evidence="1 2" key="1">
    <citation type="submission" date="2018-05" db="EMBL/GenBank/DDBJ databases">
        <title>Genetic diversity of glacier-inhabiting Cryobacterium bacteria in China and description of Cryobacterium mengkeensis sp. nov. and Arthrobacter glacialis sp. nov.</title>
        <authorList>
            <person name="Liu Q."/>
            <person name="Xin Y.-H."/>
        </authorList>
    </citation>
    <scope>NUCLEOTIDE SEQUENCE [LARGE SCALE GENOMIC DNA]</scope>
    <source>
        <strain evidence="1 2">B7</strain>
    </source>
</reference>
<dbReference type="OrthoDB" id="9797741at2"/>
<dbReference type="InterPro" id="IPR010287">
    <property type="entry name" value="DUF892_YciF-like"/>
</dbReference>
<dbReference type="EMBL" id="QJVC01000006">
    <property type="protein sequence ID" value="PYI38651.1"/>
    <property type="molecule type" value="Genomic_DNA"/>
</dbReference>
<dbReference type="Gene3D" id="1.20.1260.10">
    <property type="match status" value="1"/>
</dbReference>
<protein>
    <submittedName>
        <fullName evidence="1">Uncharacterized protein</fullName>
    </submittedName>
</protein>
<name>A0A2V5IRK3_9MICC</name>
<evidence type="ECO:0000313" key="1">
    <source>
        <dbReference type="EMBL" id="PYI38651.1"/>
    </source>
</evidence>
<dbReference type="AlphaFoldDB" id="A0A2V5IRK3"/>
<evidence type="ECO:0000313" key="2">
    <source>
        <dbReference type="Proteomes" id="UP000247980"/>
    </source>
</evidence>
<keyword evidence="2" id="KW-1185">Reference proteome</keyword>
<proteinExistence type="predicted"/>
<comment type="caution">
    <text evidence="1">The sequence shown here is derived from an EMBL/GenBank/DDBJ whole genome shotgun (WGS) entry which is preliminary data.</text>
</comment>
<gene>
    <name evidence="1" type="ORF">CVS30_08795</name>
</gene>
<accession>A0A2V5IRK3</accession>
<dbReference type="InterPro" id="IPR009078">
    <property type="entry name" value="Ferritin-like_SF"/>
</dbReference>
<dbReference type="RefSeq" id="WP_110484965.1">
    <property type="nucleotide sequence ID" value="NZ_QJVC01000006.1"/>
</dbReference>
<dbReference type="PANTHER" id="PTHR30565">
    <property type="entry name" value="PROTEIN YCIF"/>
    <property type="match status" value="1"/>
</dbReference>
<dbReference type="Proteomes" id="UP000247980">
    <property type="component" value="Unassembled WGS sequence"/>
</dbReference>
<dbReference type="InterPro" id="IPR012347">
    <property type="entry name" value="Ferritin-like"/>
</dbReference>
<dbReference type="Pfam" id="PF05974">
    <property type="entry name" value="DUF892"/>
    <property type="match status" value="1"/>
</dbReference>
<organism evidence="1 2">
    <name type="scientific">Arthrobacter psychrolactophilus</name>
    <dbReference type="NCBI Taxonomy" id="92442"/>
    <lineage>
        <taxon>Bacteria</taxon>
        <taxon>Bacillati</taxon>
        <taxon>Actinomycetota</taxon>
        <taxon>Actinomycetes</taxon>
        <taxon>Micrococcales</taxon>
        <taxon>Micrococcaceae</taxon>
        <taxon>Arthrobacter</taxon>
    </lineage>
</organism>